<feature type="compositionally biased region" description="Pro residues" evidence="1">
    <location>
        <begin position="626"/>
        <end position="635"/>
    </location>
</feature>
<proteinExistence type="predicted"/>
<keyword evidence="3" id="KW-1185">Reference proteome</keyword>
<feature type="compositionally biased region" description="Polar residues" evidence="1">
    <location>
        <begin position="15"/>
        <end position="29"/>
    </location>
</feature>
<feature type="compositionally biased region" description="Basic and acidic residues" evidence="1">
    <location>
        <begin position="295"/>
        <end position="304"/>
    </location>
</feature>
<feature type="compositionally biased region" description="Low complexity" evidence="1">
    <location>
        <begin position="438"/>
        <end position="450"/>
    </location>
</feature>
<feature type="compositionally biased region" description="Polar residues" evidence="1">
    <location>
        <begin position="396"/>
        <end position="413"/>
    </location>
</feature>
<gene>
    <name evidence="2" type="ORF">Clacol_002737</name>
</gene>
<evidence type="ECO:0000256" key="1">
    <source>
        <dbReference type="SAM" id="MobiDB-lite"/>
    </source>
</evidence>
<feature type="compositionally biased region" description="Polar residues" evidence="1">
    <location>
        <begin position="522"/>
        <end position="561"/>
    </location>
</feature>
<feature type="compositionally biased region" description="Low complexity" evidence="1">
    <location>
        <begin position="53"/>
        <end position="65"/>
    </location>
</feature>
<feature type="region of interest" description="Disordered" evidence="1">
    <location>
        <begin position="1"/>
        <end position="65"/>
    </location>
</feature>
<feature type="compositionally biased region" description="Basic and acidic residues" evidence="1">
    <location>
        <begin position="417"/>
        <end position="429"/>
    </location>
</feature>
<dbReference type="AlphaFoldDB" id="A0AAV5A1L2"/>
<evidence type="ECO:0000313" key="2">
    <source>
        <dbReference type="EMBL" id="GJJ08519.1"/>
    </source>
</evidence>
<sequence length="708" mass="77088">MTYSNSDKLKLHRGSISSASVPNDHQSTQRSRHARSRLTIIPLPSSPTPSPQRPSRTSFSASSFSRQELIPELPAYSRPLNPQQVYDLAISSLHLPDRDAIEGTTASTSTAPIRKSCSQSTPKPTFIPVTRDLYLPFVDRPSEVASLFQHSTNNSLLKLIEIAFSDQKQLSDFRHSVFEISREEADDKTWISTIRAILKPRSEILWTRLKAILGVPPELDEDDPQLHNNTDILLISDISGVPADVMAQVIFPDRFKSARPLVMPSHKKGRLRADTQPIIEEVESTPTDDTASSHYEPHEPREDNVTPTDAAGICIQTTPLFVPGITPIVPKPGIENAQYSKESGPCGPTPHGKINDGPSPQSPRDSPSAVSSSSPISRDSGSTSFHQQVSKHHPVTNRNTNRSSPSGFITPSSEVLPETRKGNKERETGEDTEEQGESSDVSDLSSASTPSEKDVGGGRVMTGTGDTTEPRKPSLQRNRRASDIPSRDLPPLDIKYPPAQEDKRDANGTKGQVTRPDKLTRVSPSNVMENPVSGSQSPTFTTFLSKKSVSPNHSGPSQDSTGKPHFPASFSKSQSCSVRRFPPSSPGSPVSPTNTIGNRRAGHLRSHTVSHPTSSQQPTFSSTHAYPPPPPPTPSTPNSDKKDTRSRRAVSVIQRHAYQPSELLPESCEEDRDEQDGAKENGKLFVEVEGPISHVCGTENALDVDNTG</sequence>
<comment type="caution">
    <text evidence="2">The sequence shown here is derived from an EMBL/GenBank/DDBJ whole genome shotgun (WGS) entry which is preliminary data.</text>
</comment>
<feature type="compositionally biased region" description="Polar residues" evidence="1">
    <location>
        <begin position="284"/>
        <end position="293"/>
    </location>
</feature>
<feature type="region of interest" description="Disordered" evidence="1">
    <location>
        <begin position="278"/>
        <end position="306"/>
    </location>
</feature>
<protein>
    <submittedName>
        <fullName evidence="2">Uncharacterized protein</fullName>
    </submittedName>
</protein>
<evidence type="ECO:0000313" key="3">
    <source>
        <dbReference type="Proteomes" id="UP001050691"/>
    </source>
</evidence>
<organism evidence="2 3">
    <name type="scientific">Clathrus columnatus</name>
    <dbReference type="NCBI Taxonomy" id="1419009"/>
    <lineage>
        <taxon>Eukaryota</taxon>
        <taxon>Fungi</taxon>
        <taxon>Dikarya</taxon>
        <taxon>Basidiomycota</taxon>
        <taxon>Agaricomycotina</taxon>
        <taxon>Agaricomycetes</taxon>
        <taxon>Phallomycetidae</taxon>
        <taxon>Phallales</taxon>
        <taxon>Clathraceae</taxon>
        <taxon>Clathrus</taxon>
    </lineage>
</organism>
<accession>A0AAV5A1L2</accession>
<dbReference type="Proteomes" id="UP001050691">
    <property type="component" value="Unassembled WGS sequence"/>
</dbReference>
<feature type="compositionally biased region" description="Low complexity" evidence="1">
    <location>
        <begin position="577"/>
        <end position="592"/>
    </location>
</feature>
<name>A0AAV5A1L2_9AGAM</name>
<feature type="compositionally biased region" description="Low complexity" evidence="1">
    <location>
        <begin position="610"/>
        <end position="624"/>
    </location>
</feature>
<feature type="region of interest" description="Disordered" evidence="1">
    <location>
        <begin position="333"/>
        <end position="680"/>
    </location>
</feature>
<dbReference type="EMBL" id="BPWL01000003">
    <property type="protein sequence ID" value="GJJ08519.1"/>
    <property type="molecule type" value="Genomic_DNA"/>
</dbReference>
<reference evidence="2" key="1">
    <citation type="submission" date="2021-10" db="EMBL/GenBank/DDBJ databases">
        <title>De novo Genome Assembly of Clathrus columnatus (Basidiomycota, Fungi) Using Illumina and Nanopore Sequence Data.</title>
        <authorList>
            <person name="Ogiso-Tanaka E."/>
            <person name="Itagaki H."/>
            <person name="Hosoya T."/>
            <person name="Hosaka K."/>
        </authorList>
    </citation>
    <scope>NUCLEOTIDE SEQUENCE</scope>
    <source>
        <strain evidence="2">MO-923</strain>
    </source>
</reference>
<feature type="compositionally biased region" description="Low complexity" evidence="1">
    <location>
        <begin position="362"/>
        <end position="384"/>
    </location>
</feature>